<dbReference type="InterPro" id="IPR005493">
    <property type="entry name" value="RraA/RraA-like"/>
</dbReference>
<dbReference type="EMBL" id="JAVREX010000001">
    <property type="protein sequence ID" value="MDT0426114.1"/>
    <property type="molecule type" value="Genomic_DNA"/>
</dbReference>
<gene>
    <name evidence="13" type="ORF">RM649_00370</name>
</gene>
<name>A0ABU2RBA2_9ACTN</name>
<dbReference type="Pfam" id="PF03737">
    <property type="entry name" value="RraA-like"/>
    <property type="match status" value="1"/>
</dbReference>
<proteinExistence type="inferred from homology"/>
<protein>
    <recommendedName>
        <fullName evidence="7">Putative 4-hydroxy-4-methyl-2-oxoglutarate aldolase</fullName>
        <ecNumber evidence="6">4.1.1.112</ecNumber>
        <ecNumber evidence="5">4.1.3.17</ecNumber>
    </recommendedName>
    <alternativeName>
        <fullName evidence="11">Oxaloacetate decarboxylase</fullName>
    </alternativeName>
    <alternativeName>
        <fullName evidence="9">Regulator of ribonuclease activity homolog</fullName>
    </alternativeName>
    <alternativeName>
        <fullName evidence="10">RraA-like protein</fullName>
    </alternativeName>
</protein>
<evidence type="ECO:0000256" key="12">
    <source>
        <dbReference type="ARBA" id="ARBA00047973"/>
    </source>
</evidence>
<comment type="cofactor">
    <cofactor evidence="2">
        <name>a divalent metal cation</name>
        <dbReference type="ChEBI" id="CHEBI:60240"/>
    </cofactor>
</comment>
<evidence type="ECO:0000256" key="1">
    <source>
        <dbReference type="ARBA" id="ARBA00001342"/>
    </source>
</evidence>
<comment type="similarity">
    <text evidence="3">Belongs to the class II aldolase/RraA-like family.</text>
</comment>
<evidence type="ECO:0000256" key="4">
    <source>
        <dbReference type="ARBA" id="ARBA00011233"/>
    </source>
</evidence>
<comment type="caution">
    <text evidence="13">The sequence shown here is derived from an EMBL/GenBank/DDBJ whole genome shotgun (WGS) entry which is preliminary data.</text>
</comment>
<dbReference type="RefSeq" id="WP_311654346.1">
    <property type="nucleotide sequence ID" value="NZ_JAVREX010000001.1"/>
</dbReference>
<dbReference type="Gene3D" id="3.50.30.40">
    <property type="entry name" value="Ribonuclease E inhibitor RraA/RraA-like"/>
    <property type="match status" value="1"/>
</dbReference>
<evidence type="ECO:0000256" key="8">
    <source>
        <dbReference type="ARBA" id="ARBA00025046"/>
    </source>
</evidence>
<organism evidence="13 14">
    <name type="scientific">Streptomyces salyersiae</name>
    <dbReference type="NCBI Taxonomy" id="3075530"/>
    <lineage>
        <taxon>Bacteria</taxon>
        <taxon>Bacillati</taxon>
        <taxon>Actinomycetota</taxon>
        <taxon>Actinomycetes</taxon>
        <taxon>Kitasatosporales</taxon>
        <taxon>Streptomycetaceae</taxon>
        <taxon>Streptomyces</taxon>
    </lineage>
</organism>
<comment type="catalytic activity">
    <reaction evidence="12">
        <text>oxaloacetate + H(+) = pyruvate + CO2</text>
        <dbReference type="Rhea" id="RHEA:15641"/>
        <dbReference type="ChEBI" id="CHEBI:15361"/>
        <dbReference type="ChEBI" id="CHEBI:15378"/>
        <dbReference type="ChEBI" id="CHEBI:16452"/>
        <dbReference type="ChEBI" id="CHEBI:16526"/>
        <dbReference type="EC" id="4.1.1.112"/>
    </reaction>
</comment>
<evidence type="ECO:0000256" key="9">
    <source>
        <dbReference type="ARBA" id="ARBA00029596"/>
    </source>
</evidence>
<dbReference type="InterPro" id="IPR036704">
    <property type="entry name" value="RraA/RraA-like_sf"/>
</dbReference>
<evidence type="ECO:0000313" key="14">
    <source>
        <dbReference type="Proteomes" id="UP001183777"/>
    </source>
</evidence>
<reference evidence="14" key="1">
    <citation type="submission" date="2023-07" db="EMBL/GenBank/DDBJ databases">
        <title>30 novel species of actinomycetes from the DSMZ collection.</title>
        <authorList>
            <person name="Nouioui I."/>
        </authorList>
    </citation>
    <scope>NUCLEOTIDE SEQUENCE [LARGE SCALE GENOMIC DNA]</scope>
    <source>
        <strain evidence="14">DSM 41770</strain>
    </source>
</reference>
<dbReference type="Proteomes" id="UP001183777">
    <property type="component" value="Unassembled WGS sequence"/>
</dbReference>
<comment type="function">
    <text evidence="8">Catalyzes the aldol cleavage of 4-hydroxy-4-methyl-2-oxoglutarate (HMG) into 2 molecules of pyruvate. Also contains a secondary oxaloacetate (OAA) decarboxylase activity due to the common pyruvate enolate transition state formed following C-C bond cleavage in the retro-aldol and decarboxylation reactions.</text>
</comment>
<evidence type="ECO:0000313" key="13">
    <source>
        <dbReference type="EMBL" id="MDT0426114.1"/>
    </source>
</evidence>
<comment type="catalytic activity">
    <reaction evidence="1">
        <text>4-hydroxy-4-methyl-2-oxoglutarate = 2 pyruvate</text>
        <dbReference type="Rhea" id="RHEA:22748"/>
        <dbReference type="ChEBI" id="CHEBI:15361"/>
        <dbReference type="ChEBI" id="CHEBI:58276"/>
        <dbReference type="EC" id="4.1.3.17"/>
    </reaction>
</comment>
<evidence type="ECO:0000256" key="6">
    <source>
        <dbReference type="ARBA" id="ARBA00012947"/>
    </source>
</evidence>
<dbReference type="PANTHER" id="PTHR33254:SF4">
    <property type="entry name" value="4-HYDROXY-4-METHYL-2-OXOGLUTARATE ALDOLASE 3-RELATED"/>
    <property type="match status" value="1"/>
</dbReference>
<evidence type="ECO:0000256" key="2">
    <source>
        <dbReference type="ARBA" id="ARBA00001968"/>
    </source>
</evidence>
<dbReference type="EC" id="4.1.3.17" evidence="5"/>
<accession>A0ABU2RBA2</accession>
<comment type="subunit">
    <text evidence="4">Homotrimer.</text>
</comment>
<keyword evidence="14" id="KW-1185">Reference proteome</keyword>
<evidence type="ECO:0000256" key="11">
    <source>
        <dbReference type="ARBA" id="ARBA00032305"/>
    </source>
</evidence>
<dbReference type="EC" id="4.1.1.112" evidence="6"/>
<dbReference type="CDD" id="cd16841">
    <property type="entry name" value="RraA_family"/>
    <property type="match status" value="1"/>
</dbReference>
<dbReference type="PANTHER" id="PTHR33254">
    <property type="entry name" value="4-HYDROXY-4-METHYL-2-OXOGLUTARATE ALDOLASE 3-RELATED"/>
    <property type="match status" value="1"/>
</dbReference>
<evidence type="ECO:0000256" key="5">
    <source>
        <dbReference type="ARBA" id="ARBA00012213"/>
    </source>
</evidence>
<evidence type="ECO:0000256" key="3">
    <source>
        <dbReference type="ARBA" id="ARBA00008621"/>
    </source>
</evidence>
<sequence>MNDTSGFKAVPPTTLADLLGREQVMDVGIRPLRSSAPRIAGPAFTVRCPPGDNLMFHAAIYRAAPDSVIVAEAGDMDYALAGGNVCAVAQRRGIAGFVIDGVIRDLAEVREMGFPVFARGVIPVPGTKTSVRPLNVPVRCGGVQVHPGDIVVADEEGVVVTPHALQEQVLRDAEAKLAKEAAQSLDAWEAAHRSRIEQLLGEGGFVE</sequence>
<evidence type="ECO:0000256" key="10">
    <source>
        <dbReference type="ARBA" id="ARBA00030169"/>
    </source>
</evidence>
<evidence type="ECO:0000256" key="7">
    <source>
        <dbReference type="ARBA" id="ARBA00016549"/>
    </source>
</evidence>
<dbReference type="SUPFAM" id="SSF89562">
    <property type="entry name" value="RraA-like"/>
    <property type="match status" value="1"/>
</dbReference>